<protein>
    <submittedName>
        <fullName evidence="2">Unannotated protein</fullName>
    </submittedName>
</protein>
<proteinExistence type="predicted"/>
<feature type="transmembrane region" description="Helical" evidence="1">
    <location>
        <begin position="108"/>
        <end position="127"/>
    </location>
</feature>
<evidence type="ECO:0000256" key="1">
    <source>
        <dbReference type="SAM" id="Phobius"/>
    </source>
</evidence>
<reference evidence="2" key="1">
    <citation type="submission" date="2020-05" db="EMBL/GenBank/DDBJ databases">
        <authorList>
            <person name="Chiriac C."/>
            <person name="Salcher M."/>
            <person name="Ghai R."/>
            <person name="Kavagutti S V."/>
        </authorList>
    </citation>
    <scope>NUCLEOTIDE SEQUENCE</scope>
</reference>
<keyword evidence="1" id="KW-1133">Transmembrane helix</keyword>
<evidence type="ECO:0000313" key="2">
    <source>
        <dbReference type="EMBL" id="CAB4924168.1"/>
    </source>
</evidence>
<name>A0A6J7I070_9ZZZZ</name>
<dbReference type="InterPro" id="IPR005325">
    <property type="entry name" value="DUF308_memb"/>
</dbReference>
<dbReference type="AlphaFoldDB" id="A0A6J7I070"/>
<keyword evidence="1" id="KW-0812">Transmembrane</keyword>
<organism evidence="2">
    <name type="scientific">freshwater metagenome</name>
    <dbReference type="NCBI Taxonomy" id="449393"/>
    <lineage>
        <taxon>unclassified sequences</taxon>
        <taxon>metagenomes</taxon>
        <taxon>ecological metagenomes</taxon>
    </lineage>
</organism>
<dbReference type="Pfam" id="PF03729">
    <property type="entry name" value="DUF308"/>
    <property type="match status" value="1"/>
</dbReference>
<feature type="transmembrane region" description="Helical" evidence="1">
    <location>
        <begin position="21"/>
        <end position="40"/>
    </location>
</feature>
<sequence length="190" mass="19049">MSTPTAVHRPAAPVLDERRILLVRAAVGLLWAVAVVVALGGDATRTDTEVPVVAALLLAAYPSIDVLASLRATRDAGPSGRLARVTATVGILAVAAVAVASLTSDAGATLAAFGAWAAVSGALQLVVAVRRRGERGRPAMIVSGGLSTVAGLSFVAAAGRTDADLVTLAGYMAVGAVLYLVSASRTRVAR</sequence>
<dbReference type="EMBL" id="CAFBMK010000122">
    <property type="protein sequence ID" value="CAB4924168.1"/>
    <property type="molecule type" value="Genomic_DNA"/>
</dbReference>
<feature type="transmembrane region" description="Helical" evidence="1">
    <location>
        <begin position="165"/>
        <end position="182"/>
    </location>
</feature>
<feature type="transmembrane region" description="Helical" evidence="1">
    <location>
        <begin position="52"/>
        <end position="70"/>
    </location>
</feature>
<feature type="transmembrane region" description="Helical" evidence="1">
    <location>
        <begin position="82"/>
        <end position="102"/>
    </location>
</feature>
<gene>
    <name evidence="2" type="ORF">UFOPK3564_02008</name>
</gene>
<accession>A0A6J7I070</accession>
<feature type="transmembrane region" description="Helical" evidence="1">
    <location>
        <begin position="139"/>
        <end position="159"/>
    </location>
</feature>
<keyword evidence="1" id="KW-0472">Membrane</keyword>